<evidence type="ECO:0008006" key="4">
    <source>
        <dbReference type="Google" id="ProtNLM"/>
    </source>
</evidence>
<reference evidence="2" key="1">
    <citation type="journal article" date="2014" name="Int. J. Syst. Evol. Microbiol.">
        <title>Complete genome sequence of Corynebacterium casei LMG S-19264T (=DSM 44701T), isolated from a smear-ripened cheese.</title>
        <authorList>
            <consortium name="US DOE Joint Genome Institute (JGI-PGF)"/>
            <person name="Walter F."/>
            <person name="Albersmeier A."/>
            <person name="Kalinowski J."/>
            <person name="Ruckert C."/>
        </authorList>
    </citation>
    <scope>NUCLEOTIDE SEQUENCE</scope>
    <source>
        <strain evidence="2">KCTC 42590</strain>
    </source>
</reference>
<comment type="caution">
    <text evidence="2">The sequence shown here is derived from an EMBL/GenBank/DDBJ whole genome shotgun (WGS) entry which is preliminary data.</text>
</comment>
<name>A0A919AXH2_9PROT</name>
<organism evidence="2 3">
    <name type="scientific">Kordiimonas sediminis</name>
    <dbReference type="NCBI Taxonomy" id="1735581"/>
    <lineage>
        <taxon>Bacteria</taxon>
        <taxon>Pseudomonadati</taxon>
        <taxon>Pseudomonadota</taxon>
        <taxon>Alphaproteobacteria</taxon>
        <taxon>Kordiimonadales</taxon>
        <taxon>Kordiimonadaceae</taxon>
        <taxon>Kordiimonas</taxon>
    </lineage>
</organism>
<feature type="region of interest" description="Disordered" evidence="1">
    <location>
        <begin position="1"/>
        <end position="48"/>
    </location>
</feature>
<dbReference type="InterPro" id="IPR035924">
    <property type="entry name" value="FlaG-like_sf"/>
</dbReference>
<keyword evidence="3" id="KW-1185">Reference proteome</keyword>
<dbReference type="InterPro" id="IPR005186">
    <property type="entry name" value="FlaG"/>
</dbReference>
<dbReference type="Proteomes" id="UP000630923">
    <property type="component" value="Unassembled WGS sequence"/>
</dbReference>
<protein>
    <recommendedName>
        <fullName evidence="4">Flagellar protein FlaG</fullName>
    </recommendedName>
</protein>
<dbReference type="Gene3D" id="3.30.160.170">
    <property type="entry name" value="FlaG-like"/>
    <property type="match status" value="1"/>
</dbReference>
<evidence type="ECO:0000313" key="3">
    <source>
        <dbReference type="Proteomes" id="UP000630923"/>
    </source>
</evidence>
<accession>A0A919AXH2</accession>
<dbReference type="RefSeq" id="WP_191253644.1">
    <property type="nucleotide sequence ID" value="NZ_BNCI01000002.1"/>
</dbReference>
<gene>
    <name evidence="2" type="ORF">GCM10017044_26050</name>
</gene>
<feature type="compositionally biased region" description="Polar residues" evidence="1">
    <location>
        <begin position="17"/>
        <end position="26"/>
    </location>
</feature>
<evidence type="ECO:0000256" key="1">
    <source>
        <dbReference type="SAM" id="MobiDB-lite"/>
    </source>
</evidence>
<reference evidence="2" key="2">
    <citation type="submission" date="2020-09" db="EMBL/GenBank/DDBJ databases">
        <authorList>
            <person name="Sun Q."/>
            <person name="Kim S."/>
        </authorList>
    </citation>
    <scope>NUCLEOTIDE SEQUENCE</scope>
    <source>
        <strain evidence="2">KCTC 42590</strain>
    </source>
</reference>
<dbReference type="EMBL" id="BNCI01000002">
    <property type="protein sequence ID" value="GHF29567.1"/>
    <property type="molecule type" value="Genomic_DNA"/>
</dbReference>
<dbReference type="AlphaFoldDB" id="A0A919AXH2"/>
<dbReference type="SUPFAM" id="SSF160214">
    <property type="entry name" value="FlaG-like"/>
    <property type="match status" value="1"/>
</dbReference>
<sequence>MADIGNTVGGAQVVNLKATSNKQQPQGVERFSPPERQGPIAQAQSVQAEITARNDEAAKNRDPLEAAAEKIQEFIPEGRIAPNTRLRIDQDDSGMFVYQSVDKDSGEVLNQFPSKEILEFLAYYRDAEGIVVDDEV</sequence>
<proteinExistence type="predicted"/>
<evidence type="ECO:0000313" key="2">
    <source>
        <dbReference type="EMBL" id="GHF29567.1"/>
    </source>
</evidence>
<dbReference type="Pfam" id="PF03646">
    <property type="entry name" value="FlaG"/>
    <property type="match status" value="1"/>
</dbReference>